<evidence type="ECO:0000313" key="4">
    <source>
        <dbReference type="Proteomes" id="UP000825933"/>
    </source>
</evidence>
<accession>A0A8T5UQU7</accession>
<reference evidence="4" key="1">
    <citation type="journal article" date="2022" name="Microbiol. Resour. Announc.">
        <title>Draft Genome Sequence of a Methanogenic Archaeon from West Spitsbergen Permafrost.</title>
        <authorList>
            <person name="Trubitsyn V."/>
            <person name="Rivkina E."/>
            <person name="Shcherbakova V."/>
        </authorList>
    </citation>
    <scope>NUCLEOTIDE SEQUENCE [LARGE SCALE GENOMIC DNA]</scope>
    <source>
        <strain evidence="4">VT</strain>
    </source>
</reference>
<keyword evidence="4" id="KW-1185">Reference proteome</keyword>
<feature type="coiled-coil region" evidence="1">
    <location>
        <begin position="69"/>
        <end position="96"/>
    </location>
</feature>
<evidence type="ECO:0000256" key="1">
    <source>
        <dbReference type="SAM" id="Coils"/>
    </source>
</evidence>
<comment type="caution">
    <text evidence="3">The sequence shown here is derived from an EMBL/GenBank/DDBJ whole genome shotgun (WGS) entry which is preliminary data.</text>
</comment>
<gene>
    <name evidence="3" type="ORF">K8N75_00355</name>
</gene>
<evidence type="ECO:0000313" key="3">
    <source>
        <dbReference type="EMBL" id="MBZ2164507.1"/>
    </source>
</evidence>
<dbReference type="Proteomes" id="UP000825933">
    <property type="component" value="Unassembled WGS sequence"/>
</dbReference>
<dbReference type="RefSeq" id="WP_223790187.1">
    <property type="nucleotide sequence ID" value="NZ_JAIOUQ010000001.1"/>
</dbReference>
<feature type="transmembrane region" description="Helical" evidence="2">
    <location>
        <begin position="250"/>
        <end position="269"/>
    </location>
</feature>
<dbReference type="EMBL" id="JAIOUQ010000001">
    <property type="protein sequence ID" value="MBZ2164507.1"/>
    <property type="molecule type" value="Genomic_DNA"/>
</dbReference>
<dbReference type="AlphaFoldDB" id="A0A8T5UQU7"/>
<evidence type="ECO:0000256" key="2">
    <source>
        <dbReference type="SAM" id="Phobius"/>
    </source>
</evidence>
<organism evidence="3 4">
    <name type="scientific">Methanobacterium spitsbergense</name>
    <dbReference type="NCBI Taxonomy" id="2874285"/>
    <lineage>
        <taxon>Archaea</taxon>
        <taxon>Methanobacteriati</taxon>
        <taxon>Methanobacteriota</taxon>
        <taxon>Methanomada group</taxon>
        <taxon>Methanobacteria</taxon>
        <taxon>Methanobacteriales</taxon>
        <taxon>Methanobacteriaceae</taxon>
        <taxon>Methanobacterium</taxon>
    </lineage>
</organism>
<name>A0A8T5UQU7_9EURY</name>
<keyword evidence="2" id="KW-0472">Membrane</keyword>
<keyword evidence="1" id="KW-0175">Coiled coil</keyword>
<feature type="transmembrane region" description="Helical" evidence="2">
    <location>
        <begin position="276"/>
        <end position="299"/>
    </location>
</feature>
<proteinExistence type="predicted"/>
<protein>
    <submittedName>
        <fullName evidence="3">Uncharacterized protein</fullName>
    </submittedName>
</protein>
<keyword evidence="2" id="KW-1133">Transmembrane helix</keyword>
<sequence length="321" mass="36633">MKLSILAAILVIMIINIVPAFANDISDIQKHSESIKNDAQNLNKYKMNKLSVIEKIKLTIKFVKIMKEIKQINKEAEKLDVNNNQLKNINEQEENLNIPVNNINEIQNSSTKKKSAYKPDKANIDANKTIGELKSINNITVTKENYNKTGNLSNELQNGDIVQYINSNGYIRYFVFKGLTNDSKHVILKADKKEIQLDIDSFISDDQNKQIKLVNMDNKANPDFIINRIYQNKYNELVSDYIPLNHKKEVMEILAIISGILAAILAVLSPFYAASIIVVVIGIIIIVVLIVLSVTMFGLEKFYNKKLDKIEKEMKDLNKYR</sequence>
<keyword evidence="2" id="KW-0812">Transmembrane</keyword>